<dbReference type="Gene3D" id="3.80.10.10">
    <property type="entry name" value="Ribonuclease Inhibitor"/>
    <property type="match status" value="1"/>
</dbReference>
<dbReference type="InterPro" id="IPR058922">
    <property type="entry name" value="WHD_DRP"/>
</dbReference>
<evidence type="ECO:0000313" key="4">
    <source>
        <dbReference type="EMBL" id="JAT44291.1"/>
    </source>
</evidence>
<reference evidence="4" key="1">
    <citation type="submission" date="2015-07" db="EMBL/GenBank/DDBJ databases">
        <title>Transcriptome Assembly of Anthurium amnicola.</title>
        <authorList>
            <person name="Suzuki J."/>
        </authorList>
    </citation>
    <scope>NUCLEOTIDE SEQUENCE</scope>
</reference>
<dbReference type="SUPFAM" id="SSF52058">
    <property type="entry name" value="L domain-like"/>
    <property type="match status" value="1"/>
</dbReference>
<evidence type="ECO:0000259" key="2">
    <source>
        <dbReference type="Pfam" id="PF23559"/>
    </source>
</evidence>
<dbReference type="EMBL" id="GDJX01023645">
    <property type="protein sequence ID" value="JAT44291.1"/>
    <property type="molecule type" value="Transcribed_RNA"/>
</dbReference>
<dbReference type="Pfam" id="PF23559">
    <property type="entry name" value="WHD_DRP"/>
    <property type="match status" value="1"/>
</dbReference>
<sequence>GDRAIEDVADDYYKELMDRNLLQAVPDYFEDWGCRMHDVVRELALYVSQHKHLYHQDASTARHRHLTIVGEVASTVLEINKKNECLRALLLSKNPSIKSIPSDFFGKVRCLRVLDLTYTGIESLTDSVGCLVHLRFLNVSFTELDELPESIQNLRNLQTLKANGCKFLHRLPKGLVRLHKLTHLSIADTQLDKMPIGLEELKSLHTLYGFVANDENQGDNNMKELWNLTQLRRLTMHKLEAVADKAQAEEAGLKNKSDLKYLRLSCTRKTNRNQLEDPEIQKIEEVFEGLLPPS</sequence>
<dbReference type="Pfam" id="PF23598">
    <property type="entry name" value="LRR_14"/>
    <property type="match status" value="1"/>
</dbReference>
<gene>
    <name evidence="4" type="primary">At3g14460_20</name>
    <name evidence="4" type="ORF">g.127910</name>
</gene>
<dbReference type="InterPro" id="IPR032675">
    <property type="entry name" value="LRR_dom_sf"/>
</dbReference>
<dbReference type="PANTHER" id="PTHR47186:SF49">
    <property type="entry name" value="NB-ARC DOMAIN-CONTAINING PROTEIN"/>
    <property type="match status" value="1"/>
</dbReference>
<proteinExistence type="predicted"/>
<feature type="domain" description="Disease resistance R13L4/SHOC-2-like LRR" evidence="3">
    <location>
        <begin position="105"/>
        <end position="274"/>
    </location>
</feature>
<protein>
    <submittedName>
        <fullName evidence="4">Putative disease resistance protein At3g14460</fullName>
    </submittedName>
</protein>
<feature type="non-terminal residue" evidence="4">
    <location>
        <position position="294"/>
    </location>
</feature>
<accession>A0A1D1XPJ4</accession>
<keyword evidence="1" id="KW-0677">Repeat</keyword>
<name>A0A1D1XPJ4_9ARAE</name>
<dbReference type="AlphaFoldDB" id="A0A1D1XPJ4"/>
<evidence type="ECO:0000259" key="3">
    <source>
        <dbReference type="Pfam" id="PF23598"/>
    </source>
</evidence>
<dbReference type="InterPro" id="IPR055414">
    <property type="entry name" value="LRR_R13L4/SHOC2-like"/>
</dbReference>
<dbReference type="PANTHER" id="PTHR47186">
    <property type="entry name" value="LEUCINE-RICH REPEAT-CONTAINING PROTEIN 57"/>
    <property type="match status" value="1"/>
</dbReference>
<organism evidence="4">
    <name type="scientific">Anthurium amnicola</name>
    <dbReference type="NCBI Taxonomy" id="1678845"/>
    <lineage>
        <taxon>Eukaryota</taxon>
        <taxon>Viridiplantae</taxon>
        <taxon>Streptophyta</taxon>
        <taxon>Embryophyta</taxon>
        <taxon>Tracheophyta</taxon>
        <taxon>Spermatophyta</taxon>
        <taxon>Magnoliopsida</taxon>
        <taxon>Liliopsida</taxon>
        <taxon>Araceae</taxon>
        <taxon>Pothoideae</taxon>
        <taxon>Potheae</taxon>
        <taxon>Anthurium</taxon>
    </lineage>
</organism>
<feature type="non-terminal residue" evidence="4">
    <location>
        <position position="1"/>
    </location>
</feature>
<evidence type="ECO:0000256" key="1">
    <source>
        <dbReference type="ARBA" id="ARBA00022737"/>
    </source>
</evidence>
<feature type="domain" description="Disease resistance protein winged helix" evidence="2">
    <location>
        <begin position="3"/>
        <end position="44"/>
    </location>
</feature>